<evidence type="ECO:0000313" key="2">
    <source>
        <dbReference type="EMBL" id="TSD15018.1"/>
    </source>
</evidence>
<keyword evidence="3" id="KW-1185">Reference proteome</keyword>
<dbReference type="InterPro" id="IPR015947">
    <property type="entry name" value="PUA-like_sf"/>
</dbReference>
<dbReference type="EMBL" id="QMDX01000002">
    <property type="protein sequence ID" value="TSD15018.1"/>
    <property type="molecule type" value="Genomic_DNA"/>
</dbReference>
<evidence type="ECO:0000259" key="1">
    <source>
        <dbReference type="Pfam" id="PF04266"/>
    </source>
</evidence>
<dbReference type="RefSeq" id="WP_144260858.1">
    <property type="nucleotide sequence ID" value="NZ_QMDX01000002.1"/>
</dbReference>
<dbReference type="AlphaFoldDB" id="A0A554NCC8"/>
<dbReference type="Proteomes" id="UP000319894">
    <property type="component" value="Unassembled WGS sequence"/>
</dbReference>
<feature type="domain" description="ASCH" evidence="1">
    <location>
        <begin position="53"/>
        <end position="111"/>
    </location>
</feature>
<dbReference type="Pfam" id="PF04266">
    <property type="entry name" value="ASCH"/>
    <property type="match status" value="1"/>
</dbReference>
<dbReference type="InParanoid" id="A0A554NCC8"/>
<name>A0A554NCC8_9EURY</name>
<sequence length="113" mass="12609">MSETAEADIDAGDLLPNDHVQQLALSGEVTQIHRGASQHYADEGDRFVIDGTTFEVTGVEDRTLGDMTDADARREGSESLEAYKKRMERVHGGNFDWDDSSTVVRYQFEPVED</sequence>
<proteinExistence type="predicted"/>
<dbReference type="InterPro" id="IPR007374">
    <property type="entry name" value="ASCH_domain"/>
</dbReference>
<dbReference type="SUPFAM" id="SSF88697">
    <property type="entry name" value="PUA domain-like"/>
    <property type="match status" value="1"/>
</dbReference>
<evidence type="ECO:0000313" key="3">
    <source>
        <dbReference type="Proteomes" id="UP000319894"/>
    </source>
</evidence>
<accession>A0A554NCC8</accession>
<organism evidence="2 3">
    <name type="scientific">Haloglomus irregulare</name>
    <dbReference type="NCBI Taxonomy" id="2234134"/>
    <lineage>
        <taxon>Archaea</taxon>
        <taxon>Methanobacteriati</taxon>
        <taxon>Methanobacteriota</taxon>
        <taxon>Stenosarchaea group</taxon>
        <taxon>Halobacteria</taxon>
        <taxon>Halobacteriales</taxon>
        <taxon>Natronomonadaceae</taxon>
        <taxon>Haloglomus</taxon>
    </lineage>
</organism>
<gene>
    <name evidence="2" type="ORF">DP107_03915</name>
</gene>
<protein>
    <submittedName>
        <fullName evidence="2">ASCH domain-containing protein</fullName>
    </submittedName>
</protein>
<dbReference type="CDD" id="cd06552">
    <property type="entry name" value="ASCH_yqfb_like"/>
    <property type="match status" value="1"/>
</dbReference>
<comment type="caution">
    <text evidence="2">The sequence shown here is derived from an EMBL/GenBank/DDBJ whole genome shotgun (WGS) entry which is preliminary data.</text>
</comment>
<reference evidence="2 3" key="1">
    <citation type="submission" date="2018-06" db="EMBL/GenBank/DDBJ databases">
        <title>Natronomonas sp. F16-60 a new haloarchaeon isolated from a solar saltern of Isla Cristina, Huelva, Spain.</title>
        <authorList>
            <person name="Duran-Viseras A."/>
            <person name="Sanchez-Porro C."/>
            <person name="Ventosa A."/>
        </authorList>
    </citation>
    <scope>NUCLEOTIDE SEQUENCE [LARGE SCALE GENOMIC DNA]</scope>
    <source>
        <strain evidence="2 3">F16-60</strain>
    </source>
</reference>
<dbReference type="OrthoDB" id="359403at2157"/>